<keyword evidence="8 14" id="KW-0732">Signal</keyword>
<reference evidence="15 16" key="1">
    <citation type="submission" date="2018-06" db="EMBL/GenBank/DDBJ databases">
        <title>A transcriptomic atlas of mushroom development highlights an independent origin of complex multicellularity.</title>
        <authorList>
            <consortium name="DOE Joint Genome Institute"/>
            <person name="Krizsan K."/>
            <person name="Almasi E."/>
            <person name="Merenyi Z."/>
            <person name="Sahu N."/>
            <person name="Viragh M."/>
            <person name="Koszo T."/>
            <person name="Mondo S."/>
            <person name="Kiss B."/>
            <person name="Balint B."/>
            <person name="Kues U."/>
            <person name="Barry K."/>
            <person name="Hegedus J.C."/>
            <person name="Henrissat B."/>
            <person name="Johnson J."/>
            <person name="Lipzen A."/>
            <person name="Ohm R."/>
            <person name="Nagy I."/>
            <person name="Pangilinan J."/>
            <person name="Yan J."/>
            <person name="Xiong Y."/>
            <person name="Grigoriev I.V."/>
            <person name="Hibbett D.S."/>
            <person name="Nagy L.G."/>
        </authorList>
    </citation>
    <scope>NUCLEOTIDE SEQUENCE [LARGE SCALE GENOMIC DNA]</scope>
    <source>
        <strain evidence="15 16">SZMC22713</strain>
    </source>
</reference>
<dbReference type="STRING" id="50990.A0A4Y7PMI1"/>
<evidence type="ECO:0000256" key="7">
    <source>
        <dbReference type="ARBA" id="ARBA00022703"/>
    </source>
</evidence>
<keyword evidence="7" id="KW-0053">Apoptosis</keyword>
<evidence type="ECO:0000256" key="14">
    <source>
        <dbReference type="RuleBase" id="RU361156"/>
    </source>
</evidence>
<dbReference type="Gene3D" id="3.40.50.1820">
    <property type="entry name" value="alpha/beta hydrolase"/>
    <property type="match status" value="1"/>
</dbReference>
<dbReference type="GO" id="GO:0006508">
    <property type="term" value="P:proteolysis"/>
    <property type="evidence" value="ECO:0007669"/>
    <property type="project" value="UniProtKB-KW"/>
</dbReference>
<evidence type="ECO:0000256" key="13">
    <source>
        <dbReference type="ARBA" id="ARBA00023180"/>
    </source>
</evidence>
<dbReference type="EMBL" id="ML170267">
    <property type="protein sequence ID" value="TDL15660.1"/>
    <property type="molecule type" value="Genomic_DNA"/>
</dbReference>
<evidence type="ECO:0000256" key="2">
    <source>
        <dbReference type="ARBA" id="ARBA00004393"/>
    </source>
</evidence>
<dbReference type="VEuPathDB" id="FungiDB:BD410DRAFT_777884"/>
<keyword evidence="11" id="KW-0333">Golgi apparatus</keyword>
<evidence type="ECO:0000256" key="8">
    <source>
        <dbReference type="ARBA" id="ARBA00022729"/>
    </source>
</evidence>
<organism evidence="15 16">
    <name type="scientific">Rickenella mellea</name>
    <dbReference type="NCBI Taxonomy" id="50990"/>
    <lineage>
        <taxon>Eukaryota</taxon>
        <taxon>Fungi</taxon>
        <taxon>Dikarya</taxon>
        <taxon>Basidiomycota</taxon>
        <taxon>Agaricomycotina</taxon>
        <taxon>Agaricomycetes</taxon>
        <taxon>Hymenochaetales</taxon>
        <taxon>Rickenellaceae</taxon>
        <taxon>Rickenella</taxon>
    </lineage>
</organism>
<accession>A0A4Y7PMI1</accession>
<keyword evidence="4 14" id="KW-0121">Carboxypeptidase</keyword>
<dbReference type="Proteomes" id="UP000294933">
    <property type="component" value="Unassembled WGS sequence"/>
</dbReference>
<feature type="chain" id="PRO_5021510491" description="Carboxypeptidase" evidence="14">
    <location>
        <begin position="20"/>
        <end position="680"/>
    </location>
</feature>
<dbReference type="InterPro" id="IPR029058">
    <property type="entry name" value="AB_hydrolase_fold"/>
</dbReference>
<evidence type="ECO:0000256" key="3">
    <source>
        <dbReference type="ARBA" id="ARBA00009431"/>
    </source>
</evidence>
<protein>
    <recommendedName>
        <fullName evidence="14">Carboxypeptidase</fullName>
        <ecNumber evidence="14">3.4.16.-</ecNumber>
    </recommendedName>
</protein>
<evidence type="ECO:0000313" key="16">
    <source>
        <dbReference type="Proteomes" id="UP000294933"/>
    </source>
</evidence>
<dbReference type="PANTHER" id="PTHR11802:SF190">
    <property type="entry name" value="PHEROMONE-PROCESSING CARBOXYPEPTIDASE KEX1"/>
    <property type="match status" value="1"/>
</dbReference>
<evidence type="ECO:0000256" key="1">
    <source>
        <dbReference type="ARBA" id="ARBA00001003"/>
    </source>
</evidence>
<sequence>MFTVVWTFVAVGALSSVNAQVSNSFPHDYPGKPSGDYSPQWQNYFQVTDKLPNVTWDLGRNWAGNIAVNRPGHPNDTLFFWAFEKENGSLTAAANERGGEPWGIWLNGGPGESSLVGLMSENGPLQVTNTFSIVQNNFSWNNLADYVWIDQPVGTGYSTADTSGYIADEDQMGEDFMAFLTNLVKVFPSLAIRPLYLTGESYAGTYIPYITKTYFSTSNPPVKLAKIAIGDGAIASGNVLQDLPVLSVIETYPQLISYDPNVYNYFKEQTHLCGYDLNLTYPQNGIFPSLKGVDPSYQQRSNDFRARNSFNQKFLKSSALKLAAQDPSHAVKRDLMLRNPQDLRDFAKRDLSGRANGTIDPFYGCALLSEVIDYASNFSFPWNTRTDIHGTAGAFDGPNVYDIPDALHPEAPAHPGVFLNDNATRAALHAPIKEWQTAIFYPFNNRTGYQGNVFGDPSPEWANSTLSVLMRLTAYRPMVFLSELASNVSEHNVAVVLYSGNDDLLVPHRGTEVIIQNTTFGGIQGFVRKPSTPWSDDAGNFAGIVHQERNWTYVLFQGAGHQVPMYAPNAAFKFLRDFVLGSDPTGLVTNSSGTITVIGSENSTLAGDYLRGGAEIFYGSGTTASTATYPAATVEAWNSFIATTAAAPGSKGKPSGAGKITVQRDMMFLIIGLIWGMSFL</sequence>
<gene>
    <name evidence="15" type="ORF">BD410DRAFT_777884</name>
</gene>
<keyword evidence="9 14" id="KW-0378">Hydrolase</keyword>
<keyword evidence="6" id="KW-0812">Transmembrane</keyword>
<name>A0A4Y7PMI1_9AGAM</name>
<keyword evidence="13" id="KW-0325">Glycoprotein</keyword>
<dbReference type="AlphaFoldDB" id="A0A4Y7PMI1"/>
<comment type="similarity">
    <text evidence="3 14">Belongs to the peptidase S10 family.</text>
</comment>
<dbReference type="PANTHER" id="PTHR11802">
    <property type="entry name" value="SERINE PROTEASE FAMILY S10 SERINE CARBOXYPEPTIDASE"/>
    <property type="match status" value="1"/>
</dbReference>
<keyword evidence="10" id="KW-1133">Transmembrane helix</keyword>
<proteinExistence type="inferred from homology"/>
<dbReference type="GO" id="GO:0006915">
    <property type="term" value="P:apoptotic process"/>
    <property type="evidence" value="ECO:0007669"/>
    <property type="project" value="UniProtKB-KW"/>
</dbReference>
<comment type="subcellular location">
    <subcellularLocation>
        <location evidence="2">Golgi apparatus</location>
        <location evidence="2">trans-Golgi network membrane</location>
        <topology evidence="2">Single-pass type I membrane protein</topology>
    </subcellularLocation>
</comment>
<dbReference type="InterPro" id="IPR001563">
    <property type="entry name" value="Peptidase_S10"/>
</dbReference>
<dbReference type="GO" id="GO:0005794">
    <property type="term" value="C:Golgi apparatus"/>
    <property type="evidence" value="ECO:0007669"/>
    <property type="project" value="UniProtKB-SubCell"/>
</dbReference>
<dbReference type="EC" id="3.4.16.-" evidence="14"/>
<dbReference type="PROSITE" id="PS00131">
    <property type="entry name" value="CARBOXYPEPT_SER_SER"/>
    <property type="match status" value="1"/>
</dbReference>
<dbReference type="SUPFAM" id="SSF53474">
    <property type="entry name" value="alpha/beta-Hydrolases"/>
    <property type="match status" value="1"/>
</dbReference>
<dbReference type="InterPro" id="IPR018202">
    <property type="entry name" value="Ser_caboxypep_ser_AS"/>
</dbReference>
<evidence type="ECO:0000256" key="11">
    <source>
        <dbReference type="ARBA" id="ARBA00023034"/>
    </source>
</evidence>
<evidence type="ECO:0000256" key="4">
    <source>
        <dbReference type="ARBA" id="ARBA00022645"/>
    </source>
</evidence>
<evidence type="ECO:0000256" key="12">
    <source>
        <dbReference type="ARBA" id="ARBA00023136"/>
    </source>
</evidence>
<evidence type="ECO:0000256" key="5">
    <source>
        <dbReference type="ARBA" id="ARBA00022670"/>
    </source>
</evidence>
<dbReference type="PRINTS" id="PR00724">
    <property type="entry name" value="CRBOXYPTASEC"/>
</dbReference>
<keyword evidence="16" id="KW-1185">Reference proteome</keyword>
<keyword evidence="5 14" id="KW-0645">Protease</keyword>
<dbReference type="OrthoDB" id="443318at2759"/>
<comment type="catalytic activity">
    <reaction evidence="1">
        <text>Preferential release of a C-terminal arginine or lysine residue.</text>
        <dbReference type="EC" id="3.4.16.6"/>
    </reaction>
</comment>
<evidence type="ECO:0000256" key="10">
    <source>
        <dbReference type="ARBA" id="ARBA00022989"/>
    </source>
</evidence>
<dbReference type="Pfam" id="PF00450">
    <property type="entry name" value="Peptidase_S10"/>
    <property type="match status" value="2"/>
</dbReference>
<keyword evidence="12" id="KW-0472">Membrane</keyword>
<evidence type="ECO:0000256" key="6">
    <source>
        <dbReference type="ARBA" id="ARBA00022692"/>
    </source>
</evidence>
<dbReference type="GO" id="GO:0004185">
    <property type="term" value="F:serine-type carboxypeptidase activity"/>
    <property type="evidence" value="ECO:0007669"/>
    <property type="project" value="UniProtKB-UniRule"/>
</dbReference>
<evidence type="ECO:0000256" key="9">
    <source>
        <dbReference type="ARBA" id="ARBA00022801"/>
    </source>
</evidence>
<feature type="signal peptide" evidence="14">
    <location>
        <begin position="1"/>
        <end position="19"/>
    </location>
</feature>
<evidence type="ECO:0000313" key="15">
    <source>
        <dbReference type="EMBL" id="TDL15660.1"/>
    </source>
</evidence>